<keyword evidence="2" id="KW-1185">Reference proteome</keyword>
<reference evidence="1 2" key="1">
    <citation type="submission" date="2018-09" db="EMBL/GenBank/DDBJ databases">
        <authorList>
            <person name="Wang X."/>
            <person name="Du Z."/>
        </authorList>
    </citation>
    <scope>NUCLEOTIDE SEQUENCE [LARGE SCALE GENOMIC DNA]</scope>
    <source>
        <strain evidence="1 2">N3</strain>
    </source>
</reference>
<evidence type="ECO:0000313" key="2">
    <source>
        <dbReference type="Proteomes" id="UP000283522"/>
    </source>
</evidence>
<dbReference type="EMBL" id="QXML01000015">
    <property type="protein sequence ID" value="RIW12247.1"/>
    <property type="molecule type" value="Genomic_DNA"/>
</dbReference>
<comment type="caution">
    <text evidence="1">The sequence shown here is derived from an EMBL/GenBank/DDBJ whole genome shotgun (WGS) entry which is preliminary data.</text>
</comment>
<gene>
    <name evidence="1" type="ORF">D0X99_19385</name>
</gene>
<organism evidence="1 2">
    <name type="scientific">Algoriphagus lacus</name>
    <dbReference type="NCBI Taxonomy" id="2056311"/>
    <lineage>
        <taxon>Bacteria</taxon>
        <taxon>Pseudomonadati</taxon>
        <taxon>Bacteroidota</taxon>
        <taxon>Cytophagia</taxon>
        <taxon>Cytophagales</taxon>
        <taxon>Cyclobacteriaceae</taxon>
        <taxon>Algoriphagus</taxon>
    </lineage>
</organism>
<evidence type="ECO:0008006" key="3">
    <source>
        <dbReference type="Google" id="ProtNLM"/>
    </source>
</evidence>
<dbReference type="RefSeq" id="WP_119479531.1">
    <property type="nucleotide sequence ID" value="NZ_QXML01000015.1"/>
</dbReference>
<dbReference type="SUPFAM" id="SSF53756">
    <property type="entry name" value="UDP-Glycosyltransferase/glycogen phosphorylase"/>
    <property type="match status" value="1"/>
</dbReference>
<protein>
    <recommendedName>
        <fullName evidence="3">UDP-glycosyltransferase</fullName>
    </recommendedName>
</protein>
<dbReference type="AlphaFoldDB" id="A0A418PM76"/>
<dbReference type="OrthoDB" id="913551at2"/>
<evidence type="ECO:0000313" key="1">
    <source>
        <dbReference type="EMBL" id="RIW12247.1"/>
    </source>
</evidence>
<name>A0A418PM76_9BACT</name>
<proteinExistence type="predicted"/>
<accession>A0A418PM76</accession>
<sequence length="462" mass="53706">MKICFLIPDGVGIRNYLYSDLLLILHQRGHEVVIWHALDQKVIELASKINRFTPHQATFTSYPEDFIIQLLRESTSYARLKHNQQITENPTIMLNWHEKKGSFKRKALIWFSEKIGKRIKGYQSLVATEGIYFARLRKTEAYQKYKSQLKEINPDVLFCTHQRYPGAAYALAAGEDLGVTTMTAIFSWDNLPKARLPIRAKFYTVWSNHMAEELKFYYPELKENQVLITGTPQFDFYKNEDSIISREDFAAQFGLDASKHWVCFSGCDSKTSPYDSDYLEDVANALKGQKDIQLIFRQVPVETVDRYQNVLNRHPEIIHLNPMWNKGTYWNQFFPYPEDIDHLVNLSYHCATVVNIGSTMALDFSWFDSPGLYLNYDHKEGQEWTVKDIYQFQHFRSMGNWDAVVWANSSSEILKKIRLIIDQPESVAKDRKLWLDKIIEPDLQVTASEKLAEAIISAKKAG</sequence>
<dbReference type="Proteomes" id="UP000283522">
    <property type="component" value="Unassembled WGS sequence"/>
</dbReference>